<organism evidence="2 3">
    <name type="scientific">Catenulispora acidiphila (strain DSM 44928 / JCM 14897 / NBRC 102108 / NRRL B-24433 / ID139908)</name>
    <dbReference type="NCBI Taxonomy" id="479433"/>
    <lineage>
        <taxon>Bacteria</taxon>
        <taxon>Bacillati</taxon>
        <taxon>Actinomycetota</taxon>
        <taxon>Actinomycetes</taxon>
        <taxon>Catenulisporales</taxon>
        <taxon>Catenulisporaceae</taxon>
        <taxon>Catenulispora</taxon>
    </lineage>
</organism>
<dbReference type="EMBL" id="CP001700">
    <property type="protein sequence ID" value="ACU69861.1"/>
    <property type="molecule type" value="Genomic_DNA"/>
</dbReference>
<reference evidence="2 3" key="1">
    <citation type="journal article" date="2009" name="Stand. Genomic Sci.">
        <title>Complete genome sequence of Catenulispora acidiphila type strain (ID 139908).</title>
        <authorList>
            <person name="Copeland A."/>
            <person name="Lapidus A."/>
            <person name="Glavina Del Rio T."/>
            <person name="Nolan M."/>
            <person name="Lucas S."/>
            <person name="Chen F."/>
            <person name="Tice H."/>
            <person name="Cheng J.F."/>
            <person name="Bruce D."/>
            <person name="Goodwin L."/>
            <person name="Pitluck S."/>
            <person name="Mikhailova N."/>
            <person name="Pati A."/>
            <person name="Ivanova N."/>
            <person name="Mavromatis K."/>
            <person name="Chen A."/>
            <person name="Palaniappan K."/>
            <person name="Chain P."/>
            <person name="Land M."/>
            <person name="Hauser L."/>
            <person name="Chang Y.J."/>
            <person name="Jeffries C.D."/>
            <person name="Chertkov O."/>
            <person name="Brettin T."/>
            <person name="Detter J.C."/>
            <person name="Han C."/>
            <person name="Ali Z."/>
            <person name="Tindall B.J."/>
            <person name="Goker M."/>
            <person name="Bristow J."/>
            <person name="Eisen J.A."/>
            <person name="Markowitz V."/>
            <person name="Hugenholtz P."/>
            <person name="Kyrpides N.C."/>
            <person name="Klenk H.P."/>
        </authorList>
    </citation>
    <scope>NUCLEOTIDE SEQUENCE [LARGE SCALE GENOMIC DNA]</scope>
    <source>
        <strain evidence="3">DSM 44928 / JCM 14897 / NBRC 102108 / NRRL B-24433 / ID139908</strain>
    </source>
</reference>
<dbReference type="HOGENOM" id="CLU_905176_0_0_11"/>
<keyword evidence="3" id="KW-1185">Reference proteome</keyword>
<dbReference type="InParanoid" id="C7Q2L9"/>
<sequence length="307" mass="33134">MAQAWGFWEIEPRAYPESILRCDMEHMTAGRPRAPHRWSPTGTGRAQSTIGGGSHGGARGRSGAARRQLGGDTPGGICRIGRLAGGAATRRSAGWGTPLPTDPMARCCCCCWADADGAAGPLLLLPDRRRCCCCQPIRCRAACCWRVDADDAARGMVLPPTDPMAMVLLDRCCRRPIRWRAVCCCRLDADDAAGPIALLPPTDRWRCCRWPMALLLLDRCCCCRPIRCRAVCRCRVDADDAARPIVLLPPTDPMAMLSLADGAAAVRPMAMVLPDRCCWCCQPMARPLSLLLSLPLVLIPAPSGGDA</sequence>
<protein>
    <submittedName>
        <fullName evidence="2">Uncharacterized protein</fullName>
    </submittedName>
</protein>
<accession>C7Q2L9</accession>
<proteinExistence type="predicted"/>
<feature type="compositionally biased region" description="Low complexity" evidence="1">
    <location>
        <begin position="61"/>
        <end position="71"/>
    </location>
</feature>
<evidence type="ECO:0000313" key="3">
    <source>
        <dbReference type="Proteomes" id="UP000000851"/>
    </source>
</evidence>
<gene>
    <name evidence="2" type="ordered locus">Caci_0929</name>
</gene>
<name>C7Q2L9_CATAD</name>
<evidence type="ECO:0000313" key="2">
    <source>
        <dbReference type="EMBL" id="ACU69861.1"/>
    </source>
</evidence>
<dbReference type="KEGG" id="cai:Caci_0929"/>
<evidence type="ECO:0000256" key="1">
    <source>
        <dbReference type="SAM" id="MobiDB-lite"/>
    </source>
</evidence>
<feature type="compositionally biased region" description="Polar residues" evidence="1">
    <location>
        <begin position="40"/>
        <end position="49"/>
    </location>
</feature>
<feature type="region of interest" description="Disordered" evidence="1">
    <location>
        <begin position="30"/>
        <end position="73"/>
    </location>
</feature>
<dbReference type="Proteomes" id="UP000000851">
    <property type="component" value="Chromosome"/>
</dbReference>
<dbReference type="AlphaFoldDB" id="C7Q2L9"/>
<feature type="compositionally biased region" description="Gly residues" evidence="1">
    <location>
        <begin position="50"/>
        <end position="60"/>
    </location>
</feature>